<evidence type="ECO:0000256" key="6">
    <source>
        <dbReference type="SAM" id="Coils"/>
    </source>
</evidence>
<evidence type="ECO:0000256" key="4">
    <source>
        <dbReference type="ARBA" id="ARBA00040017"/>
    </source>
</evidence>
<dbReference type="GO" id="GO:0032511">
    <property type="term" value="P:late endosome to vacuole transport via multivesicular body sorting pathway"/>
    <property type="evidence" value="ECO:0007669"/>
    <property type="project" value="TreeGrafter"/>
</dbReference>
<reference evidence="8 9" key="1">
    <citation type="journal article" date="2016" name="Mol. Biol. Evol.">
        <title>Comparative Genomics of Early-Diverging Mushroom-Forming Fungi Provides Insights into the Origins of Lignocellulose Decay Capabilities.</title>
        <authorList>
            <person name="Nagy L.G."/>
            <person name="Riley R."/>
            <person name="Tritt A."/>
            <person name="Adam C."/>
            <person name="Daum C."/>
            <person name="Floudas D."/>
            <person name="Sun H."/>
            <person name="Yadav J.S."/>
            <person name="Pangilinan J."/>
            <person name="Larsson K.H."/>
            <person name="Matsuura K."/>
            <person name="Barry K."/>
            <person name="Labutti K."/>
            <person name="Kuo R."/>
            <person name="Ohm R.A."/>
            <person name="Bhattacharya S.S."/>
            <person name="Shirouzu T."/>
            <person name="Yoshinaga Y."/>
            <person name="Martin F.M."/>
            <person name="Grigoriev I.V."/>
            <person name="Hibbett D.S."/>
        </authorList>
    </citation>
    <scope>NUCLEOTIDE SEQUENCE [LARGE SCALE GENOMIC DNA]</scope>
    <source>
        <strain evidence="8 9">TUFC12733</strain>
    </source>
</reference>
<dbReference type="PANTHER" id="PTHR22761">
    <property type="entry name" value="CHARGED MULTIVESICULAR BODY PROTEIN"/>
    <property type="match status" value="1"/>
</dbReference>
<evidence type="ECO:0000256" key="2">
    <source>
        <dbReference type="ARBA" id="ARBA00006190"/>
    </source>
</evidence>
<dbReference type="Gene3D" id="1.10.287.1060">
    <property type="entry name" value="ESAT-6-like"/>
    <property type="match status" value="1"/>
</dbReference>
<feature type="region of interest" description="Disordered" evidence="7">
    <location>
        <begin position="174"/>
        <end position="209"/>
    </location>
</feature>
<evidence type="ECO:0000256" key="1">
    <source>
        <dbReference type="ARBA" id="ARBA00004177"/>
    </source>
</evidence>
<dbReference type="Gene3D" id="6.10.250.1710">
    <property type="match status" value="1"/>
</dbReference>
<keyword evidence="6" id="KW-0175">Coiled coil</keyword>
<dbReference type="Pfam" id="PF03357">
    <property type="entry name" value="Snf7"/>
    <property type="match status" value="1"/>
</dbReference>
<dbReference type="InterPro" id="IPR005024">
    <property type="entry name" value="Snf7_fam"/>
</dbReference>
<dbReference type="GO" id="GO:0005771">
    <property type="term" value="C:multivesicular body"/>
    <property type="evidence" value="ECO:0007669"/>
    <property type="project" value="TreeGrafter"/>
</dbReference>
<evidence type="ECO:0000313" key="8">
    <source>
        <dbReference type="EMBL" id="KZO91390.1"/>
    </source>
</evidence>
<organism evidence="8 9">
    <name type="scientific">Calocera viscosa (strain TUFC12733)</name>
    <dbReference type="NCBI Taxonomy" id="1330018"/>
    <lineage>
        <taxon>Eukaryota</taxon>
        <taxon>Fungi</taxon>
        <taxon>Dikarya</taxon>
        <taxon>Basidiomycota</taxon>
        <taxon>Agaricomycotina</taxon>
        <taxon>Dacrymycetes</taxon>
        <taxon>Dacrymycetales</taxon>
        <taxon>Dacrymycetaceae</taxon>
        <taxon>Calocera</taxon>
    </lineage>
</organism>
<keyword evidence="3" id="KW-0967">Endosome</keyword>
<keyword evidence="9" id="KW-1185">Reference proteome</keyword>
<gene>
    <name evidence="8" type="ORF">CALVIDRAFT_521748</name>
</gene>
<dbReference type="AlphaFoldDB" id="A0A167H9M5"/>
<evidence type="ECO:0000256" key="3">
    <source>
        <dbReference type="ARBA" id="ARBA00022753"/>
    </source>
</evidence>
<evidence type="ECO:0000256" key="7">
    <source>
        <dbReference type="SAM" id="MobiDB-lite"/>
    </source>
</evidence>
<protein>
    <recommendedName>
        <fullName evidence="4">Vacuolar-sorting protein SNF7</fullName>
    </recommendedName>
    <alternativeName>
        <fullName evidence="5">Vacuolar protein-sorting-associated protein 32</fullName>
    </alternativeName>
</protein>
<feature type="coiled-coil region" evidence="6">
    <location>
        <begin position="16"/>
        <end position="50"/>
    </location>
</feature>
<dbReference type="GO" id="GO:0006900">
    <property type="term" value="P:vesicle budding from membrane"/>
    <property type="evidence" value="ECO:0007669"/>
    <property type="project" value="TreeGrafter"/>
</dbReference>
<dbReference type="EMBL" id="KV417324">
    <property type="protein sequence ID" value="KZO91390.1"/>
    <property type="molecule type" value="Genomic_DNA"/>
</dbReference>
<evidence type="ECO:0000313" key="9">
    <source>
        <dbReference type="Proteomes" id="UP000076738"/>
    </source>
</evidence>
<sequence>MSSSWLNLFGGRKDPKATARDAIVNLRQQLSMLEKKEEYLQKKIDEEMKKARANAVTNKAAATQALRRKKAHETEMERIANTRLTLETQVNALESANINHETMIAMKRGSEALKVIHQGLTIDKVDATMDSIREQMELTNEISDAIANPINMGVEMDEDELKEQLAELEQEELDSKLMGAERAPVHAPSEPSRVSATPQTTTAEEDEEEAQLRALQAEMAM</sequence>
<dbReference type="GO" id="GO:0000815">
    <property type="term" value="C:ESCRT III complex"/>
    <property type="evidence" value="ECO:0007669"/>
    <property type="project" value="TreeGrafter"/>
</dbReference>
<comment type="subcellular location">
    <subcellularLocation>
        <location evidence="1">Endosome</location>
    </subcellularLocation>
</comment>
<name>A0A167H9M5_CALVF</name>
<dbReference type="GO" id="GO:0009898">
    <property type="term" value="C:cytoplasmic side of plasma membrane"/>
    <property type="evidence" value="ECO:0007669"/>
    <property type="project" value="TreeGrafter"/>
</dbReference>
<dbReference type="PANTHER" id="PTHR22761:SF10">
    <property type="entry name" value="GH13992P"/>
    <property type="match status" value="1"/>
</dbReference>
<proteinExistence type="inferred from homology"/>
<evidence type="ECO:0000256" key="5">
    <source>
        <dbReference type="ARBA" id="ARBA00042586"/>
    </source>
</evidence>
<dbReference type="Proteomes" id="UP000076738">
    <property type="component" value="Unassembled WGS sequence"/>
</dbReference>
<dbReference type="OrthoDB" id="5592979at2759"/>
<comment type="similarity">
    <text evidence="2">Belongs to the SNF7 family.</text>
</comment>
<dbReference type="STRING" id="1330018.A0A167H9M5"/>
<accession>A0A167H9M5</accession>